<accession>A0A3R7WDH0</accession>
<evidence type="ECO:0000313" key="5">
    <source>
        <dbReference type="EMBL" id="RQM22483.1"/>
    </source>
</evidence>
<reference evidence="5" key="1">
    <citation type="submission" date="2018-07" db="EMBL/GenBank/DDBJ databases">
        <title>Annotation of Aphanomyces astaci genome assembly.</title>
        <authorList>
            <person name="Studholme D.J."/>
        </authorList>
    </citation>
    <scope>NUCLEOTIDE SEQUENCE [LARGE SCALE GENOMIC DNA]</scope>
    <source>
        <strain evidence="5">Pc</strain>
    </source>
</reference>
<gene>
    <name evidence="5" type="ORF">B5M09_006523</name>
</gene>
<comment type="subcellular location">
    <subcellularLocation>
        <location evidence="1">Host cell</location>
    </subcellularLocation>
    <subcellularLocation>
        <location evidence="2">Secreted</location>
    </subcellularLocation>
</comment>
<name>A0A3R7WDH0_APHAT</name>
<dbReference type="InterPro" id="IPR045379">
    <property type="entry name" value="Crinkler_N"/>
</dbReference>
<evidence type="ECO:0000256" key="1">
    <source>
        <dbReference type="ARBA" id="ARBA00004340"/>
    </source>
</evidence>
<protein>
    <recommendedName>
        <fullName evidence="4">Crinkler effector protein N-terminal domain-containing protein</fullName>
    </recommendedName>
</protein>
<sequence length="570" mass="62974">MTMLWCAVYGEKTMFPVTILLEDAYVSDLQKAIITEMKDVDVLPAKVKLYLARKQGEWLRGGYDLEAFLQSGVSSEYPKMLPLWKLTMPELFGSNFEPAVNVIHVLVALPSEPPSKKAKVDSSGVGLGGSIVGTNHAQPPQATWKPDVPPAFCLLNDDMFFVDRDDAVKQLQEIHRHTYIRAVCGRGLDWVIPLADNVSSFDAVLIHLLVRQLRDMFEVPPAILSTPPPSVVDFLELLTDEVGPLFIALDEIGAAFTCDSWTDLKSRDRLMAFCRAIVGNWLLIPNMLLVLLGRGPFLGLVGKIPTQVKIQASPFTIFSRLRLRLLRQGPIKTIMAKTFVDLDGTATIKGAYGLEDDQVEAVAQHLFQQTCGHPRSLLMAFTTCQSYAELMAELRKYKKVVTEMLTVIKCGESTNLTAQVKDPGGKLISLDQIASNCCIAWQGTVVEVDDVLLTLGLAVKNYSTAKVSQGTLASECDKFNRMFEGCAAEPKRLNVLVVCATKYDKGFSDEFGNRKAMVAPSDAYPNIAQVILLNLSTPDNRAEFFCLNDAPDLASMLEKRIAKVEVEFNN</sequence>
<dbReference type="VEuPathDB" id="FungiDB:H257_11461"/>
<dbReference type="Proteomes" id="UP000284702">
    <property type="component" value="Unassembled WGS sequence"/>
</dbReference>
<comment type="caution">
    <text evidence="5">The sequence shown here is derived from an EMBL/GenBank/DDBJ whole genome shotgun (WGS) entry which is preliminary data.</text>
</comment>
<keyword evidence="6" id="KW-1185">Reference proteome</keyword>
<proteinExistence type="predicted"/>
<dbReference type="VEuPathDB" id="FungiDB:H257_11460"/>
<evidence type="ECO:0000256" key="3">
    <source>
        <dbReference type="ARBA" id="ARBA00022525"/>
    </source>
</evidence>
<dbReference type="GO" id="GO:0005576">
    <property type="term" value="C:extracellular region"/>
    <property type="evidence" value="ECO:0007669"/>
    <property type="project" value="UniProtKB-SubCell"/>
</dbReference>
<feature type="domain" description="Crinkler effector protein N-terminal" evidence="4">
    <location>
        <begin position="4"/>
        <end position="107"/>
    </location>
</feature>
<evidence type="ECO:0000256" key="2">
    <source>
        <dbReference type="ARBA" id="ARBA00004613"/>
    </source>
</evidence>
<keyword evidence="3" id="KW-0964">Secreted</keyword>
<dbReference type="EMBL" id="MZMZ02003157">
    <property type="protein sequence ID" value="RQM22483.1"/>
    <property type="molecule type" value="Genomic_DNA"/>
</dbReference>
<dbReference type="GO" id="GO:0043657">
    <property type="term" value="C:host cell"/>
    <property type="evidence" value="ECO:0007669"/>
    <property type="project" value="UniProtKB-SubCell"/>
</dbReference>
<organism evidence="5 6">
    <name type="scientific">Aphanomyces astaci</name>
    <name type="common">Crayfish plague agent</name>
    <dbReference type="NCBI Taxonomy" id="112090"/>
    <lineage>
        <taxon>Eukaryota</taxon>
        <taxon>Sar</taxon>
        <taxon>Stramenopiles</taxon>
        <taxon>Oomycota</taxon>
        <taxon>Saprolegniomycetes</taxon>
        <taxon>Saprolegniales</taxon>
        <taxon>Verrucalvaceae</taxon>
        <taxon>Aphanomyces</taxon>
    </lineage>
</organism>
<evidence type="ECO:0000259" key="4">
    <source>
        <dbReference type="Pfam" id="PF20147"/>
    </source>
</evidence>
<dbReference type="Pfam" id="PF20147">
    <property type="entry name" value="Crinkler"/>
    <property type="match status" value="1"/>
</dbReference>
<dbReference type="AlphaFoldDB" id="A0A3R7WDH0"/>
<evidence type="ECO:0000313" key="6">
    <source>
        <dbReference type="Proteomes" id="UP000284702"/>
    </source>
</evidence>